<dbReference type="InterPro" id="IPR011990">
    <property type="entry name" value="TPR-like_helical_dom_sf"/>
</dbReference>
<dbReference type="AlphaFoldDB" id="A0A286NVM1"/>
<feature type="domain" description="Beta-lactamase-related" evidence="3">
    <location>
        <begin position="55"/>
        <end position="369"/>
    </location>
</feature>
<feature type="compositionally biased region" description="Basic and acidic residues" evidence="1">
    <location>
        <begin position="701"/>
        <end position="710"/>
    </location>
</feature>
<feature type="chain" id="PRO_5013103683" evidence="2">
    <location>
        <begin position="24"/>
        <end position="741"/>
    </location>
</feature>
<feature type="compositionally biased region" description="Basic and acidic residues" evidence="1">
    <location>
        <begin position="731"/>
        <end position="741"/>
    </location>
</feature>
<reference evidence="4 5" key="1">
    <citation type="submission" date="2017-06" db="EMBL/GenBank/DDBJ databases">
        <title>Sequencing and comparative analysis of myxobacterial genomes.</title>
        <authorList>
            <person name="Rupp O."/>
            <person name="Goesmann A."/>
            <person name="Sogaard-Andersen L."/>
        </authorList>
    </citation>
    <scope>NUCLEOTIDE SEQUENCE [LARGE SCALE GENOMIC DNA]</scope>
    <source>
        <strain evidence="4 5">DSM 14697</strain>
    </source>
</reference>
<dbReference type="RefSeq" id="WP_095961182.1">
    <property type="nucleotide sequence ID" value="NZ_CP022203.1"/>
</dbReference>
<dbReference type="Proteomes" id="UP000217343">
    <property type="component" value="Chromosome"/>
</dbReference>
<dbReference type="InterPro" id="IPR050491">
    <property type="entry name" value="AmpC-like"/>
</dbReference>
<evidence type="ECO:0000313" key="4">
    <source>
        <dbReference type="EMBL" id="ATB51216.1"/>
    </source>
</evidence>
<dbReference type="Gene3D" id="3.40.710.10">
    <property type="entry name" value="DD-peptidase/beta-lactamase superfamily"/>
    <property type="match status" value="1"/>
</dbReference>
<dbReference type="Gene3D" id="1.25.40.10">
    <property type="entry name" value="Tetratricopeptide repeat domain"/>
    <property type="match status" value="1"/>
</dbReference>
<evidence type="ECO:0000256" key="2">
    <source>
        <dbReference type="SAM" id="SignalP"/>
    </source>
</evidence>
<dbReference type="PANTHER" id="PTHR46825:SF9">
    <property type="entry name" value="BETA-LACTAMASE-RELATED DOMAIN-CONTAINING PROTEIN"/>
    <property type="match status" value="1"/>
</dbReference>
<dbReference type="Pfam" id="PF00144">
    <property type="entry name" value="Beta-lactamase"/>
    <property type="match status" value="1"/>
</dbReference>
<dbReference type="InterPro" id="IPR001466">
    <property type="entry name" value="Beta-lactam-related"/>
</dbReference>
<keyword evidence="4" id="KW-0378">Hydrolase</keyword>
<keyword evidence="2" id="KW-0732">Signal</keyword>
<dbReference type="OrthoDB" id="9799367at2"/>
<dbReference type="PANTHER" id="PTHR46825">
    <property type="entry name" value="D-ALANYL-D-ALANINE-CARBOXYPEPTIDASE/ENDOPEPTIDASE AMPH"/>
    <property type="match status" value="1"/>
</dbReference>
<dbReference type="EMBL" id="CP022203">
    <property type="protein sequence ID" value="ATB51216.1"/>
    <property type="molecule type" value="Genomic_DNA"/>
</dbReference>
<proteinExistence type="predicted"/>
<dbReference type="InterPro" id="IPR012338">
    <property type="entry name" value="Beta-lactam/transpept-like"/>
</dbReference>
<organism evidence="4 5">
    <name type="scientific">Corallococcus macrosporus DSM 14697</name>
    <dbReference type="NCBI Taxonomy" id="1189310"/>
    <lineage>
        <taxon>Bacteria</taxon>
        <taxon>Pseudomonadati</taxon>
        <taxon>Myxococcota</taxon>
        <taxon>Myxococcia</taxon>
        <taxon>Myxococcales</taxon>
        <taxon>Cystobacterineae</taxon>
        <taxon>Myxococcaceae</taxon>
        <taxon>Corallococcus</taxon>
    </lineage>
</organism>
<evidence type="ECO:0000259" key="3">
    <source>
        <dbReference type="Pfam" id="PF00144"/>
    </source>
</evidence>
<evidence type="ECO:0000313" key="5">
    <source>
        <dbReference type="Proteomes" id="UP000217343"/>
    </source>
</evidence>
<keyword evidence="5" id="KW-1185">Reference proteome</keyword>
<dbReference type="KEGG" id="mmas:MYMAC_006874"/>
<dbReference type="SUPFAM" id="SSF56601">
    <property type="entry name" value="beta-lactamase/transpeptidase-like"/>
    <property type="match status" value="1"/>
</dbReference>
<accession>A0A286NVM1</accession>
<sequence length="741" mass="80041">MRLAFVRYGAMALLGLAAPASLAAPRPALEMTCEPAGLDPEQVPRAFSAEVRGALDAVVRAELSQGPVAGLSVGVTRGAERWVCAYGLRDVARKLPATPRTTYRMASVTKSFTAVAVLQLVEQGKLSLDADISTLVENYPARQWPVTVRDLLGHVSGVPTYDGFASSRNTKVLSTKAAIAVFAGKPLAFEPRTRYLYTTWGYNLLGAAVQKASGQSYRDYLREHLFAPAGMHHADLDVMATRDAHQAKGYRVLGGALRPSRFLDVSSRFAGGGTRATVGDMLAFGRAVLAHTLVTRETMGRMQTSMATTDGRLTDYGMGFATYPVRGHYVVAHAGGQPETSTMLVMLPAEDTVIALATNVEGEARRMRRLSIRLMEHLVDDAVTRREAYVADPVDAVVYEGLSRVASYGLAYHQWATRGPGALPPASDLPGAFTRVSALLNRKEIGRDARGALERVRSGHEPRQGAAFIHAGAHMARTLEKLHGAERLKAYAVEGPLAFFSDYLAACDAQQVPEPERFGAPLRADVLRLSAAWKRTQLPALRRVRLDEEKNPEPHWAAVRESVAASPGFHPDYSDELLRIADGHAWRKQPAARRRWLERAVELQPRGVDARWALAEALLAANPEAVVLPHLREAVSTPQGALALAPKNFLKRLYTVPSTSVAAGLLRAGVVLHPDAPELWEALAKREKSLGRKAAATAALREAKRAREAPRPVVAPAPAVPESTGASGAVPDDHGLEPAEK</sequence>
<name>A0A286NVM1_9BACT</name>
<feature type="signal peptide" evidence="2">
    <location>
        <begin position="1"/>
        <end position="23"/>
    </location>
</feature>
<evidence type="ECO:0000256" key="1">
    <source>
        <dbReference type="SAM" id="MobiDB-lite"/>
    </source>
</evidence>
<protein>
    <submittedName>
        <fullName evidence="4">Serine hydrolase</fullName>
    </submittedName>
</protein>
<dbReference type="GO" id="GO:0016787">
    <property type="term" value="F:hydrolase activity"/>
    <property type="evidence" value="ECO:0007669"/>
    <property type="project" value="UniProtKB-KW"/>
</dbReference>
<gene>
    <name evidence="4" type="ORF">MYMAC_006874</name>
</gene>
<feature type="region of interest" description="Disordered" evidence="1">
    <location>
        <begin position="699"/>
        <end position="741"/>
    </location>
</feature>